<sequence length="101" mass="11420">MVKHIILWQLKDEFSEDRKKEIRRGIKEGLEGLAGKVPGLLEVHVRTEFLESSTADVMLNTTLESPEALKGYAVHPAHVAVADTKVRPYTKARVCMDYEVE</sequence>
<accession>A0A1I6KAL2</accession>
<evidence type="ECO:0000313" key="2">
    <source>
        <dbReference type="EMBL" id="SFR88303.1"/>
    </source>
</evidence>
<dbReference type="AlphaFoldDB" id="A0A1I6KAL2"/>
<gene>
    <name evidence="2" type="ORF">SAMN02910262_02408</name>
</gene>
<proteinExistence type="predicted"/>
<evidence type="ECO:0000313" key="3">
    <source>
        <dbReference type="Proteomes" id="UP000214760"/>
    </source>
</evidence>
<dbReference type="RefSeq" id="WP_031474128.1">
    <property type="nucleotide sequence ID" value="NZ_FOZC01000016.1"/>
</dbReference>
<dbReference type="Gene3D" id="3.30.70.100">
    <property type="match status" value="1"/>
</dbReference>
<dbReference type="PANTHER" id="PTHR37832">
    <property type="entry name" value="BLL2683 PROTEIN"/>
    <property type="match status" value="1"/>
</dbReference>
<dbReference type="SUPFAM" id="SSF54909">
    <property type="entry name" value="Dimeric alpha+beta barrel"/>
    <property type="match status" value="1"/>
</dbReference>
<dbReference type="SMART" id="SM00886">
    <property type="entry name" value="Dabb"/>
    <property type="match status" value="1"/>
</dbReference>
<dbReference type="InterPro" id="IPR013097">
    <property type="entry name" value="Dabb"/>
</dbReference>
<evidence type="ECO:0000259" key="1">
    <source>
        <dbReference type="PROSITE" id="PS51502"/>
    </source>
</evidence>
<dbReference type="PANTHER" id="PTHR37832:SF1">
    <property type="entry name" value="STRESS-RESPONSE A_B BARREL DOMAIN-CONTAINING PROTEIN"/>
    <property type="match status" value="1"/>
</dbReference>
<dbReference type="Pfam" id="PF07876">
    <property type="entry name" value="Dabb"/>
    <property type="match status" value="1"/>
</dbReference>
<dbReference type="Proteomes" id="UP000214760">
    <property type="component" value="Unassembled WGS sequence"/>
</dbReference>
<name>A0A1I6KAL2_9FIRM</name>
<protein>
    <submittedName>
        <fullName evidence="2">Stress responsive A/B Barrel Domain</fullName>
    </submittedName>
</protein>
<feature type="domain" description="Stress-response A/B barrel" evidence="1">
    <location>
        <begin position="2"/>
        <end position="98"/>
    </location>
</feature>
<organism evidence="2 3">
    <name type="scientific">[Clostridium] aminophilum</name>
    <dbReference type="NCBI Taxonomy" id="1526"/>
    <lineage>
        <taxon>Bacteria</taxon>
        <taxon>Bacillati</taxon>
        <taxon>Bacillota</taxon>
        <taxon>Clostridia</taxon>
        <taxon>Lachnospirales</taxon>
        <taxon>Lachnospiraceae</taxon>
    </lineage>
</organism>
<dbReference type="EMBL" id="FOZC01000016">
    <property type="protein sequence ID" value="SFR88303.1"/>
    <property type="molecule type" value="Genomic_DNA"/>
</dbReference>
<dbReference type="InterPro" id="IPR011008">
    <property type="entry name" value="Dimeric_a/b-barrel"/>
</dbReference>
<reference evidence="2 3" key="1">
    <citation type="submission" date="2016-10" db="EMBL/GenBank/DDBJ databases">
        <authorList>
            <person name="de Groot N.N."/>
        </authorList>
    </citation>
    <scope>NUCLEOTIDE SEQUENCE [LARGE SCALE GENOMIC DNA]</scope>
    <source>
        <strain evidence="2 3">F</strain>
    </source>
</reference>
<dbReference type="PROSITE" id="PS51502">
    <property type="entry name" value="S_R_A_B_BARREL"/>
    <property type="match status" value="1"/>
</dbReference>